<dbReference type="InterPro" id="IPR041657">
    <property type="entry name" value="HTH_17"/>
</dbReference>
<reference evidence="3 4" key="1">
    <citation type="journal article" date="2015" name="Nature">
        <title>rRNA introns, odd ribosomes, and small enigmatic genomes across a large radiation of phyla.</title>
        <authorList>
            <person name="Brown C.T."/>
            <person name="Hug L.A."/>
            <person name="Thomas B.C."/>
            <person name="Sharon I."/>
            <person name="Castelle C.J."/>
            <person name="Singh A."/>
            <person name="Wilkins M.J."/>
            <person name="Williams K.H."/>
            <person name="Banfield J.F."/>
        </authorList>
    </citation>
    <scope>NUCLEOTIDE SEQUENCE [LARGE SCALE GENOMIC DNA]</scope>
</reference>
<dbReference type="EMBL" id="LCBX01000019">
    <property type="protein sequence ID" value="KKS20702.1"/>
    <property type="molecule type" value="Genomic_DNA"/>
</dbReference>
<evidence type="ECO:0000256" key="1">
    <source>
        <dbReference type="SAM" id="MobiDB-lite"/>
    </source>
</evidence>
<evidence type="ECO:0000313" key="4">
    <source>
        <dbReference type="Proteomes" id="UP000034507"/>
    </source>
</evidence>
<proteinExistence type="predicted"/>
<organism evidence="3 4">
    <name type="scientific">candidate division WWE3 bacterium GW2011_GWC1_41_7</name>
    <dbReference type="NCBI Taxonomy" id="1619119"/>
    <lineage>
        <taxon>Bacteria</taxon>
        <taxon>Katanobacteria</taxon>
    </lineage>
</organism>
<feature type="region of interest" description="Disordered" evidence="1">
    <location>
        <begin position="99"/>
        <end position="121"/>
    </location>
</feature>
<gene>
    <name evidence="3" type="ORF">UU77_C0019G0010</name>
</gene>
<dbReference type="Gene3D" id="1.10.1660.10">
    <property type="match status" value="1"/>
</dbReference>
<dbReference type="SUPFAM" id="SSF46955">
    <property type="entry name" value="Putative DNA-binding domain"/>
    <property type="match status" value="1"/>
</dbReference>
<sequence length="300" mass="34566">MIMNLEDRLYTSTEVAEILGVSLRSVYRYLDEDKLKAEVKTATGRHRFTKQNILEFLYPQGEKVQKEPIQKQKIEPVIQEITVETKEEKEVIAEPVQVKEEPVQPQPEPQPHPVTQQPTVEEEPVDWLAKFRAAASKYKEEDMTFQEETTTKPAETVGSMTDVYEQKRQPEKVFNYYRSLIGGLKDIAQNIDKSAKKASIDYAFTMNAGLSLHKPIKPFSILHVYVRPEDREFFERMLNLVSADEKTAQLCLITTTNNNVFDSKKEMHSLSVVADMQLKQDLQELGEEQLARELEETLNA</sequence>
<name>A0A0G0X8I6_UNCKA</name>
<accession>A0A0G0X8I6</accession>
<comment type="caution">
    <text evidence="3">The sequence shown here is derived from an EMBL/GenBank/DDBJ whole genome shotgun (WGS) entry which is preliminary data.</text>
</comment>
<dbReference type="Proteomes" id="UP000034507">
    <property type="component" value="Unassembled WGS sequence"/>
</dbReference>
<evidence type="ECO:0000259" key="2">
    <source>
        <dbReference type="Pfam" id="PF12728"/>
    </source>
</evidence>
<dbReference type="InterPro" id="IPR009061">
    <property type="entry name" value="DNA-bd_dom_put_sf"/>
</dbReference>
<evidence type="ECO:0000313" key="3">
    <source>
        <dbReference type="EMBL" id="KKS20702.1"/>
    </source>
</evidence>
<feature type="domain" description="Helix-turn-helix" evidence="2">
    <location>
        <begin position="9"/>
        <end position="57"/>
    </location>
</feature>
<dbReference type="AlphaFoldDB" id="A0A0G0X8I6"/>
<dbReference type="Pfam" id="PF12728">
    <property type="entry name" value="HTH_17"/>
    <property type="match status" value="1"/>
</dbReference>
<protein>
    <recommendedName>
        <fullName evidence="2">Helix-turn-helix domain-containing protein</fullName>
    </recommendedName>
</protein>